<keyword evidence="2" id="KW-1185">Reference proteome</keyword>
<reference evidence="1" key="1">
    <citation type="journal article" date="2019" name="Environ. Microbiol.">
        <title>Fungal ecological strategies reflected in gene transcription - a case study of two litter decomposers.</title>
        <authorList>
            <person name="Barbi F."/>
            <person name="Kohler A."/>
            <person name="Barry K."/>
            <person name="Baskaran P."/>
            <person name="Daum C."/>
            <person name="Fauchery L."/>
            <person name="Ihrmark K."/>
            <person name="Kuo A."/>
            <person name="LaButti K."/>
            <person name="Lipzen A."/>
            <person name="Morin E."/>
            <person name="Grigoriev I.V."/>
            <person name="Henrissat B."/>
            <person name="Lindahl B."/>
            <person name="Martin F."/>
        </authorList>
    </citation>
    <scope>NUCLEOTIDE SEQUENCE</scope>
    <source>
        <strain evidence="1">JB14</strain>
    </source>
</reference>
<feature type="non-terminal residue" evidence="1">
    <location>
        <position position="1"/>
    </location>
</feature>
<dbReference type="Proteomes" id="UP000799118">
    <property type="component" value="Unassembled WGS sequence"/>
</dbReference>
<gene>
    <name evidence="1" type="ORF">BT96DRAFT_748908</name>
</gene>
<evidence type="ECO:0008006" key="3">
    <source>
        <dbReference type="Google" id="ProtNLM"/>
    </source>
</evidence>
<sequence length="204" mass="23127">APVYAFFNPEPDIEFANDGTAEYIVFSCTMCRSLVKQGLKTSDKSSTGALIRHSKSCWGDEAVKAVQESKSLEKARDALKKFGKKSQSKLTAALRTVKGWAESFSTQPPSKKNQCYRWLQREGQPDRYVPSKETISRDVKHLYTRTKEKLALELQAHDSELAIAIDCWTSPNHRAWMSITISRTRKGKDGKEELVTHLLDFIEL</sequence>
<protein>
    <recommendedName>
        <fullName evidence="3">HAT C-terminal dimerisation domain-containing protein</fullName>
    </recommendedName>
</protein>
<proteinExistence type="predicted"/>
<evidence type="ECO:0000313" key="1">
    <source>
        <dbReference type="EMBL" id="KAE9392697.1"/>
    </source>
</evidence>
<dbReference type="EMBL" id="ML769589">
    <property type="protein sequence ID" value="KAE9392697.1"/>
    <property type="molecule type" value="Genomic_DNA"/>
</dbReference>
<organism evidence="1 2">
    <name type="scientific">Gymnopus androsaceus JB14</name>
    <dbReference type="NCBI Taxonomy" id="1447944"/>
    <lineage>
        <taxon>Eukaryota</taxon>
        <taxon>Fungi</taxon>
        <taxon>Dikarya</taxon>
        <taxon>Basidiomycota</taxon>
        <taxon>Agaricomycotina</taxon>
        <taxon>Agaricomycetes</taxon>
        <taxon>Agaricomycetidae</taxon>
        <taxon>Agaricales</taxon>
        <taxon>Marasmiineae</taxon>
        <taxon>Omphalotaceae</taxon>
        <taxon>Gymnopus</taxon>
    </lineage>
</organism>
<accession>A0A6A4H6B6</accession>
<dbReference type="AlphaFoldDB" id="A0A6A4H6B6"/>
<name>A0A6A4H6B6_9AGAR</name>
<evidence type="ECO:0000313" key="2">
    <source>
        <dbReference type="Proteomes" id="UP000799118"/>
    </source>
</evidence>
<dbReference type="OrthoDB" id="2677917at2759"/>
<feature type="non-terminal residue" evidence="1">
    <location>
        <position position="204"/>
    </location>
</feature>